<evidence type="ECO:0000313" key="7">
    <source>
        <dbReference type="Proteomes" id="UP000572680"/>
    </source>
</evidence>
<evidence type="ECO:0000256" key="2">
    <source>
        <dbReference type="ARBA" id="ARBA00022630"/>
    </source>
</evidence>
<dbReference type="RefSeq" id="WP_182846862.1">
    <property type="nucleotide sequence ID" value="NZ_BAAALP010000052.1"/>
</dbReference>
<dbReference type="Pfam" id="PF01565">
    <property type="entry name" value="FAD_binding_4"/>
    <property type="match status" value="1"/>
</dbReference>
<dbReference type="InterPro" id="IPR016164">
    <property type="entry name" value="FAD-linked_Oxase-like_C"/>
</dbReference>
<dbReference type="Proteomes" id="UP000572680">
    <property type="component" value="Unassembled WGS sequence"/>
</dbReference>
<dbReference type="EMBL" id="JACJIA010000010">
    <property type="protein sequence ID" value="MBA8954819.1"/>
    <property type="molecule type" value="Genomic_DNA"/>
</dbReference>
<dbReference type="InterPro" id="IPR016166">
    <property type="entry name" value="FAD-bd_PCMH"/>
</dbReference>
<dbReference type="InterPro" id="IPR016167">
    <property type="entry name" value="FAD-bd_PCMH_sub1"/>
</dbReference>
<dbReference type="SUPFAM" id="SSF55103">
    <property type="entry name" value="FAD-linked oxidases, C-terminal domain"/>
    <property type="match status" value="1"/>
</dbReference>
<name>A0A7W3LV36_ACTNM</name>
<dbReference type="Gene3D" id="3.30.43.10">
    <property type="entry name" value="Uridine Diphospho-n-acetylenolpyruvylglucosamine Reductase, domain 2"/>
    <property type="match status" value="1"/>
</dbReference>
<dbReference type="InterPro" id="IPR050432">
    <property type="entry name" value="FAD-linked_Oxidoreductases_BP"/>
</dbReference>
<dbReference type="InterPro" id="IPR016170">
    <property type="entry name" value="Cytok_DH_C_sf"/>
</dbReference>
<dbReference type="Gene3D" id="3.30.465.10">
    <property type="match status" value="1"/>
</dbReference>
<evidence type="ECO:0000256" key="3">
    <source>
        <dbReference type="ARBA" id="ARBA00022827"/>
    </source>
</evidence>
<dbReference type="PROSITE" id="PS51387">
    <property type="entry name" value="FAD_PCMH"/>
    <property type="match status" value="1"/>
</dbReference>
<accession>A0A7W3LV36</accession>
<dbReference type="PANTHER" id="PTHR13878:SF112">
    <property type="entry name" value="CYTOKININ DEHYDROGENASE 7"/>
    <property type="match status" value="1"/>
</dbReference>
<dbReference type="AlphaFoldDB" id="A0A7W3LV36"/>
<keyword evidence="7" id="KW-1185">Reference proteome</keyword>
<comment type="similarity">
    <text evidence="1">Belongs to the oxygen-dependent FAD-linked oxidoreductase family.</text>
</comment>
<dbReference type="GO" id="GO:0071949">
    <property type="term" value="F:FAD binding"/>
    <property type="evidence" value="ECO:0007669"/>
    <property type="project" value="InterPro"/>
</dbReference>
<keyword evidence="4" id="KW-0560">Oxidoreductase</keyword>
<proteinExistence type="inferred from homology"/>
<dbReference type="InterPro" id="IPR006094">
    <property type="entry name" value="Oxid_FAD_bind_N"/>
</dbReference>
<comment type="caution">
    <text evidence="6">The sequence shown here is derived from an EMBL/GenBank/DDBJ whole genome shotgun (WGS) entry which is preliminary data.</text>
</comment>
<keyword evidence="3" id="KW-0274">FAD</keyword>
<gene>
    <name evidence="6" type="ORF">HNR61_006476</name>
</gene>
<feature type="domain" description="FAD-binding PCMH-type" evidence="5">
    <location>
        <begin position="8"/>
        <end position="170"/>
    </location>
</feature>
<keyword evidence="2" id="KW-0285">Flavoprotein</keyword>
<dbReference type="PANTHER" id="PTHR13878">
    <property type="entry name" value="GULONOLACTONE OXIDASE"/>
    <property type="match status" value="1"/>
</dbReference>
<organism evidence="6 7">
    <name type="scientific">Actinomadura namibiensis</name>
    <dbReference type="NCBI Taxonomy" id="182080"/>
    <lineage>
        <taxon>Bacteria</taxon>
        <taxon>Bacillati</taxon>
        <taxon>Actinomycetota</taxon>
        <taxon>Actinomycetes</taxon>
        <taxon>Streptosporangiales</taxon>
        <taxon>Thermomonosporaceae</taxon>
        <taxon>Actinomadura</taxon>
    </lineage>
</organism>
<evidence type="ECO:0000259" key="5">
    <source>
        <dbReference type="PROSITE" id="PS51387"/>
    </source>
</evidence>
<dbReference type="InterPro" id="IPR016169">
    <property type="entry name" value="FAD-bd_PCMH_sub2"/>
</dbReference>
<protein>
    <recommendedName>
        <fullName evidence="5">FAD-binding PCMH-type domain-containing protein</fullName>
    </recommendedName>
</protein>
<evidence type="ECO:0000256" key="1">
    <source>
        <dbReference type="ARBA" id="ARBA00005466"/>
    </source>
</evidence>
<evidence type="ECO:0000256" key="4">
    <source>
        <dbReference type="ARBA" id="ARBA00023002"/>
    </source>
</evidence>
<reference evidence="6 7" key="1">
    <citation type="submission" date="2020-08" db="EMBL/GenBank/DDBJ databases">
        <title>Genomic Encyclopedia of Type Strains, Phase IV (KMG-IV): sequencing the most valuable type-strain genomes for metagenomic binning, comparative biology and taxonomic classification.</title>
        <authorList>
            <person name="Goeker M."/>
        </authorList>
    </citation>
    <scope>NUCLEOTIDE SEQUENCE [LARGE SCALE GENOMIC DNA]</scope>
    <source>
        <strain evidence="6 7">DSM 44197</strain>
    </source>
</reference>
<dbReference type="GO" id="GO:0016491">
    <property type="term" value="F:oxidoreductase activity"/>
    <property type="evidence" value="ECO:0007669"/>
    <property type="project" value="UniProtKB-KW"/>
</dbReference>
<sequence>MRDFGGLVERAPRRVVRPRSARDVAAAMPGAVPRGCGHSDDGRSLTAGTLLDMRAMAAVGEVRPGRVAVEAGATWREVLDATLPHGLAPPVLTDHLDLTVGGTLSAGGIGGSSHRHGTQADNVLDLEVVTPDGAVTPCSPATRPELFDAVRAGAGRHGVITRATLRLVAVPARVVSCKIPCPGAAALLDRQRAVDAPHVFGQAKPQDGPGWRYEFKAVLPAGSPLPEGAVEAEELPFPAFADRMRPDVERLVALGEWRRPHPWQVVLLPAARAAGVIERTLAETAPADIGLSGVVLVKRLVVRRVPNLRAPADPVLFGLLRTASPGGTPPDRMLAANRALLERARAVGGVPYPPA</sequence>
<dbReference type="SUPFAM" id="SSF56176">
    <property type="entry name" value="FAD-binding/transporter-associated domain-like"/>
    <property type="match status" value="1"/>
</dbReference>
<dbReference type="Gene3D" id="3.40.462.10">
    <property type="entry name" value="FAD-linked oxidases, C-terminal domain"/>
    <property type="match status" value="1"/>
</dbReference>
<dbReference type="InterPro" id="IPR036318">
    <property type="entry name" value="FAD-bd_PCMH-like_sf"/>
</dbReference>
<evidence type="ECO:0000313" key="6">
    <source>
        <dbReference type="EMBL" id="MBA8954819.1"/>
    </source>
</evidence>